<dbReference type="PRINTS" id="PR00368">
    <property type="entry name" value="FADPNR"/>
</dbReference>
<dbReference type="Pfam" id="PF07992">
    <property type="entry name" value="Pyr_redox_2"/>
    <property type="match status" value="1"/>
</dbReference>
<dbReference type="EMBL" id="BONC01000035">
    <property type="protein sequence ID" value="GIF58635.1"/>
    <property type="molecule type" value="Genomic_DNA"/>
</dbReference>
<dbReference type="PIRSF" id="PIRSF000350">
    <property type="entry name" value="Mercury_reductase_MerA"/>
    <property type="match status" value="1"/>
</dbReference>
<dbReference type="Proteomes" id="UP000624325">
    <property type="component" value="Unassembled WGS sequence"/>
</dbReference>
<keyword evidence="4" id="KW-0274">FAD</keyword>
<protein>
    <submittedName>
        <fullName evidence="7">Oxidoreductase</fullName>
    </submittedName>
</protein>
<dbReference type="Pfam" id="PF02852">
    <property type="entry name" value="Pyr_redox_dim"/>
    <property type="match status" value="1"/>
</dbReference>
<gene>
    <name evidence="7" type="ORF">Air01nite_47300</name>
</gene>
<dbReference type="SUPFAM" id="SSF51905">
    <property type="entry name" value="FAD/NAD(P)-binding domain"/>
    <property type="match status" value="1"/>
</dbReference>
<dbReference type="InterPro" id="IPR004099">
    <property type="entry name" value="Pyr_nucl-diS_OxRdtase_dimer"/>
</dbReference>
<dbReference type="PANTHER" id="PTHR43014:SF2">
    <property type="entry name" value="MERCURIC REDUCTASE"/>
    <property type="match status" value="1"/>
</dbReference>
<evidence type="ECO:0000256" key="3">
    <source>
        <dbReference type="ARBA" id="ARBA00022630"/>
    </source>
</evidence>
<evidence type="ECO:0000256" key="2">
    <source>
        <dbReference type="ARBA" id="ARBA00007532"/>
    </source>
</evidence>
<dbReference type="InterPro" id="IPR036188">
    <property type="entry name" value="FAD/NAD-bd_sf"/>
</dbReference>
<feature type="domain" description="Pyridine nucleotide-disulphide oxidoreductase dimerisation" evidence="5">
    <location>
        <begin position="378"/>
        <end position="482"/>
    </location>
</feature>
<dbReference type="PRINTS" id="PR00411">
    <property type="entry name" value="PNDRDTASEI"/>
</dbReference>
<evidence type="ECO:0000259" key="6">
    <source>
        <dbReference type="Pfam" id="PF07992"/>
    </source>
</evidence>
<accession>A0ABQ4C7A0</accession>
<keyword evidence="3" id="KW-0285">Flavoprotein</keyword>
<dbReference type="PANTHER" id="PTHR43014">
    <property type="entry name" value="MERCURIC REDUCTASE"/>
    <property type="match status" value="1"/>
</dbReference>
<comment type="similarity">
    <text evidence="2">Belongs to the class-I pyridine nucleotide-disulfide oxidoreductase family.</text>
</comment>
<dbReference type="Gene3D" id="3.50.50.60">
    <property type="entry name" value="FAD/NAD(P)-binding domain"/>
    <property type="match status" value="2"/>
</dbReference>
<dbReference type="InterPro" id="IPR001100">
    <property type="entry name" value="Pyr_nuc-diS_OxRdtase"/>
</dbReference>
<keyword evidence="8" id="KW-1185">Reference proteome</keyword>
<name>A0ABQ4C7A0_9ACTN</name>
<proteinExistence type="inferred from homology"/>
<dbReference type="SUPFAM" id="SSF55424">
    <property type="entry name" value="FAD/NAD-linked reductases, dimerisation (C-terminal) domain"/>
    <property type="match status" value="1"/>
</dbReference>
<comment type="cofactor">
    <cofactor evidence="1">
        <name>FAD</name>
        <dbReference type="ChEBI" id="CHEBI:57692"/>
    </cofactor>
</comment>
<evidence type="ECO:0000313" key="7">
    <source>
        <dbReference type="EMBL" id="GIF58635.1"/>
    </source>
</evidence>
<organism evidence="7 8">
    <name type="scientific">Asanoa iriomotensis</name>
    <dbReference type="NCBI Taxonomy" id="234613"/>
    <lineage>
        <taxon>Bacteria</taxon>
        <taxon>Bacillati</taxon>
        <taxon>Actinomycetota</taxon>
        <taxon>Actinomycetes</taxon>
        <taxon>Micromonosporales</taxon>
        <taxon>Micromonosporaceae</taxon>
        <taxon>Asanoa</taxon>
    </lineage>
</organism>
<evidence type="ECO:0000259" key="5">
    <source>
        <dbReference type="Pfam" id="PF02852"/>
    </source>
</evidence>
<dbReference type="InterPro" id="IPR023753">
    <property type="entry name" value="FAD/NAD-binding_dom"/>
</dbReference>
<evidence type="ECO:0000256" key="1">
    <source>
        <dbReference type="ARBA" id="ARBA00001974"/>
    </source>
</evidence>
<evidence type="ECO:0000256" key="4">
    <source>
        <dbReference type="ARBA" id="ARBA00022827"/>
    </source>
</evidence>
<dbReference type="Gene3D" id="3.30.390.30">
    <property type="match status" value="1"/>
</dbReference>
<reference evidence="7 8" key="1">
    <citation type="submission" date="2021-01" db="EMBL/GenBank/DDBJ databases">
        <title>Whole genome shotgun sequence of Asanoa iriomotensis NBRC 100142.</title>
        <authorList>
            <person name="Komaki H."/>
            <person name="Tamura T."/>
        </authorList>
    </citation>
    <scope>NUCLEOTIDE SEQUENCE [LARGE SCALE GENOMIC DNA]</scope>
    <source>
        <strain evidence="7 8">NBRC 100142</strain>
    </source>
</reference>
<comment type="caution">
    <text evidence="7">The sequence shown here is derived from an EMBL/GenBank/DDBJ whole genome shotgun (WGS) entry which is preliminary data.</text>
</comment>
<feature type="domain" description="FAD/NAD(P)-binding" evidence="6">
    <location>
        <begin position="13"/>
        <end position="335"/>
    </location>
</feature>
<evidence type="ECO:0000313" key="8">
    <source>
        <dbReference type="Proteomes" id="UP000624325"/>
    </source>
</evidence>
<dbReference type="InterPro" id="IPR016156">
    <property type="entry name" value="FAD/NAD-linked_Rdtase_dimer_sf"/>
</dbReference>
<dbReference type="RefSeq" id="WP_203705309.1">
    <property type="nucleotide sequence ID" value="NZ_BAAALU010000032.1"/>
</dbReference>
<sequence length="498" mass="53507">MTGSINPARSEWDVVVVGGAPPGETISLYSSQAGLSVALVEQDRVGGECLFWACMPSKAMLLPVQVRNLAVDTPGMKQLVNDRRVDAEAVLMRRDEITYNHDDKQSVDLMLSHDVDVIRGRARLVGPRTVEVSDNGRTREITARRAVVLSPGTDAAVPPIPGLAEAKPWRSRDVTNMHEVPQRVVVIGGGVVACEAATWLRGLGVEELTLVFPGERLLGMKEPFAGELVYDAFTADGIKVRTGTPVTGVSRERVDDRGIGRVHGGEVTVTVGEGEQIVADEVLVATGRVPNSREIGLETVGVEPTSRGFVEVDDHLTVPGTDWLYVLGDLNGRALLTHMGKYHARVAGEVIAARAAGRPLDERPYNPFTDIADQDGAPQVVFCDPEVASVGLTEAEALDRELPVEVVERDFVGIDGARLAREHYVGRAKLVVDNARDTLVGATFVGSGVSELLHAATVAVIGKVPTSALRHAVASFPTISEIWLYLLEELRAQRRAAA</sequence>